<keyword evidence="1" id="KW-0106">Calcium</keyword>
<gene>
    <name evidence="2" type="ORF">E2562_008363</name>
</gene>
<dbReference type="GO" id="GO:0020037">
    <property type="term" value="F:heme binding"/>
    <property type="evidence" value="ECO:0007669"/>
    <property type="project" value="InterPro"/>
</dbReference>
<dbReference type="Proteomes" id="UP000479710">
    <property type="component" value="Unassembled WGS sequence"/>
</dbReference>
<accession>A0A6G1EGY9</accession>
<name>A0A6G1EGY9_9ORYZ</name>
<dbReference type="AlphaFoldDB" id="A0A6G1EGY9"/>
<sequence length="66" mass="7273">MPVDGSKMERDWSSCVLAGHLDGVVSRSTDADMFLPDLVSNLIGLICNFRSKNFTVEELILSGRKT</sequence>
<dbReference type="InterPro" id="IPR010255">
    <property type="entry name" value="Haem_peroxidase_sf"/>
</dbReference>
<dbReference type="Gene3D" id="1.10.420.10">
    <property type="entry name" value="Peroxidase, domain 2"/>
    <property type="match status" value="1"/>
</dbReference>
<dbReference type="GO" id="GO:0006979">
    <property type="term" value="P:response to oxidative stress"/>
    <property type="evidence" value="ECO:0007669"/>
    <property type="project" value="InterPro"/>
</dbReference>
<reference evidence="2 3" key="1">
    <citation type="submission" date="2019-11" db="EMBL/GenBank/DDBJ databases">
        <title>Whole genome sequence of Oryza granulata.</title>
        <authorList>
            <person name="Li W."/>
        </authorList>
    </citation>
    <scope>NUCLEOTIDE SEQUENCE [LARGE SCALE GENOMIC DNA]</scope>
    <source>
        <strain evidence="3">cv. Menghai</strain>
        <tissue evidence="2">Leaf</tissue>
    </source>
</reference>
<dbReference type="EMBL" id="SPHZ02000003">
    <property type="protein sequence ID" value="KAF0924019.1"/>
    <property type="molecule type" value="Genomic_DNA"/>
</dbReference>
<dbReference type="GO" id="GO:0004601">
    <property type="term" value="F:peroxidase activity"/>
    <property type="evidence" value="ECO:0007669"/>
    <property type="project" value="InterPro"/>
</dbReference>
<comment type="caution">
    <text evidence="2">The sequence shown here is derived from an EMBL/GenBank/DDBJ whole genome shotgun (WGS) entry which is preliminary data.</text>
</comment>
<protein>
    <submittedName>
        <fullName evidence="2">Uncharacterized protein</fullName>
    </submittedName>
</protein>
<evidence type="ECO:0000256" key="1">
    <source>
        <dbReference type="ARBA" id="ARBA00022837"/>
    </source>
</evidence>
<organism evidence="2 3">
    <name type="scientific">Oryza meyeriana var. granulata</name>
    <dbReference type="NCBI Taxonomy" id="110450"/>
    <lineage>
        <taxon>Eukaryota</taxon>
        <taxon>Viridiplantae</taxon>
        <taxon>Streptophyta</taxon>
        <taxon>Embryophyta</taxon>
        <taxon>Tracheophyta</taxon>
        <taxon>Spermatophyta</taxon>
        <taxon>Magnoliopsida</taxon>
        <taxon>Liliopsida</taxon>
        <taxon>Poales</taxon>
        <taxon>Poaceae</taxon>
        <taxon>BOP clade</taxon>
        <taxon>Oryzoideae</taxon>
        <taxon>Oryzeae</taxon>
        <taxon>Oryzinae</taxon>
        <taxon>Oryza</taxon>
        <taxon>Oryza meyeriana</taxon>
    </lineage>
</organism>
<proteinExistence type="predicted"/>
<dbReference type="SUPFAM" id="SSF48113">
    <property type="entry name" value="Heme-dependent peroxidases"/>
    <property type="match status" value="1"/>
</dbReference>
<keyword evidence="3" id="KW-1185">Reference proteome</keyword>
<dbReference type="Gene3D" id="1.10.520.10">
    <property type="match status" value="1"/>
</dbReference>
<evidence type="ECO:0000313" key="3">
    <source>
        <dbReference type="Proteomes" id="UP000479710"/>
    </source>
</evidence>
<evidence type="ECO:0000313" key="2">
    <source>
        <dbReference type="EMBL" id="KAF0924019.1"/>
    </source>
</evidence>